<reference evidence="3 5" key="2">
    <citation type="submission" date="2020-02" db="EMBL/GenBank/DDBJ databases">
        <authorList>
            <person name="Feng H."/>
        </authorList>
    </citation>
    <scope>NUCLEOTIDE SEQUENCE [LARGE SCALE GENOMIC DNA]</scope>
    <source>
        <strain evidence="3 5">Gsoil 114</strain>
    </source>
</reference>
<keyword evidence="1" id="KW-0472">Membrane</keyword>
<evidence type="ECO:0008006" key="6">
    <source>
        <dbReference type="Google" id="ProtNLM"/>
    </source>
</evidence>
<dbReference type="Proteomes" id="UP000030588">
    <property type="component" value="Unassembled WGS sequence"/>
</dbReference>
<dbReference type="EMBL" id="JRUN01000050">
    <property type="protein sequence ID" value="KHD84607.1"/>
    <property type="molecule type" value="Genomic_DNA"/>
</dbReference>
<keyword evidence="5" id="KW-1185">Reference proteome</keyword>
<evidence type="ECO:0000313" key="3">
    <source>
        <dbReference type="EMBL" id="NEY21603.1"/>
    </source>
</evidence>
<keyword evidence="1" id="KW-1133">Transmembrane helix</keyword>
<comment type="caution">
    <text evidence="2">The sequence shown here is derived from an EMBL/GenBank/DDBJ whole genome shotgun (WGS) entry which is preliminary data.</text>
</comment>
<protein>
    <recommendedName>
        <fullName evidence="6">2TM domain-containing protein</fullName>
    </recommendedName>
</protein>
<evidence type="ECO:0000313" key="4">
    <source>
        <dbReference type="Proteomes" id="UP000030588"/>
    </source>
</evidence>
<sequence length="134" mass="16052">MKKIREHIDHLFKDFPHNEETESMKQEIIQNLEEKVFFLMERGKAEEDAINKAIVEFGDIEDIRNELGVEQSNLAKKNMSKLNLQYSILGSLLTIALFVFINLYYTPSKIWFVYPTFGVLWWPLTMYFVWLRRK</sequence>
<name>A0A0A6XWT9_9BACI</name>
<keyword evidence="1" id="KW-0812">Transmembrane</keyword>
<organism evidence="2 4">
    <name type="scientific">Heyndrickxia ginsengihumi</name>
    <dbReference type="NCBI Taxonomy" id="363870"/>
    <lineage>
        <taxon>Bacteria</taxon>
        <taxon>Bacillati</taxon>
        <taxon>Bacillota</taxon>
        <taxon>Bacilli</taxon>
        <taxon>Bacillales</taxon>
        <taxon>Bacillaceae</taxon>
        <taxon>Heyndrickxia</taxon>
    </lineage>
</organism>
<feature type="transmembrane region" description="Helical" evidence="1">
    <location>
        <begin position="86"/>
        <end position="105"/>
    </location>
</feature>
<feature type="transmembrane region" description="Helical" evidence="1">
    <location>
        <begin position="111"/>
        <end position="131"/>
    </location>
</feature>
<dbReference type="OrthoDB" id="9815852at2"/>
<evidence type="ECO:0000313" key="2">
    <source>
        <dbReference type="EMBL" id="KHD84607.1"/>
    </source>
</evidence>
<gene>
    <name evidence="3" type="ORF">G4D61_16885</name>
    <name evidence="2" type="ORF">NG54_14515</name>
</gene>
<dbReference type="NCBIfam" id="NF038403">
    <property type="entry name" value="perm_prefix_1"/>
    <property type="match status" value="1"/>
</dbReference>
<dbReference type="InterPro" id="IPR047928">
    <property type="entry name" value="Perm_prefix_1"/>
</dbReference>
<accession>A0A0A6XWT9</accession>
<dbReference type="STRING" id="363870.NG54_14515"/>
<dbReference type="AlphaFoldDB" id="A0A0A6XWT9"/>
<evidence type="ECO:0000313" key="5">
    <source>
        <dbReference type="Proteomes" id="UP000476934"/>
    </source>
</evidence>
<dbReference type="Proteomes" id="UP000476934">
    <property type="component" value="Unassembled WGS sequence"/>
</dbReference>
<evidence type="ECO:0000256" key="1">
    <source>
        <dbReference type="SAM" id="Phobius"/>
    </source>
</evidence>
<reference evidence="3 5" key="3">
    <citation type="submission" date="2020-03" db="EMBL/GenBank/DDBJ databases">
        <title>Bacillus aquiflavi sp. nov., isolated from yellow water of strong flavor Chinese baijiu in Yibin region of China.</title>
        <authorList>
            <person name="Xie J."/>
        </authorList>
    </citation>
    <scope>NUCLEOTIDE SEQUENCE [LARGE SCALE GENOMIC DNA]</scope>
    <source>
        <strain evidence="3 5">Gsoil 114</strain>
    </source>
</reference>
<dbReference type="RefSeq" id="WP_035355584.1">
    <property type="nucleotide sequence ID" value="NZ_JAAIWK010000041.1"/>
</dbReference>
<dbReference type="EMBL" id="JAAIWK010000041">
    <property type="protein sequence ID" value="NEY21603.1"/>
    <property type="molecule type" value="Genomic_DNA"/>
</dbReference>
<proteinExistence type="predicted"/>
<reference evidence="2 4" key="1">
    <citation type="submission" date="2014-10" db="EMBL/GenBank/DDBJ databases">
        <title>Draft genome of phytase producing Bacillus ginsengihumi strain M2.11.</title>
        <authorList>
            <person name="Toymentseva A."/>
            <person name="Boulygina E.A."/>
            <person name="Kazakov S.V."/>
            <person name="Kayumov I."/>
            <person name="Suleimanova A.D."/>
            <person name="Mardanova A.M."/>
            <person name="Maria S.N."/>
            <person name="Sergey M.Y."/>
            <person name="Sharipova M.R."/>
        </authorList>
    </citation>
    <scope>NUCLEOTIDE SEQUENCE [LARGE SCALE GENOMIC DNA]</scope>
    <source>
        <strain evidence="2 4">M2.11</strain>
    </source>
</reference>